<dbReference type="InterPro" id="IPR035093">
    <property type="entry name" value="RelE/ParE_toxin_dom_sf"/>
</dbReference>
<evidence type="ECO:0000313" key="3">
    <source>
        <dbReference type="Proteomes" id="UP000375525"/>
    </source>
</evidence>
<dbReference type="Pfam" id="PF05016">
    <property type="entry name" value="ParE_toxin"/>
    <property type="match status" value="1"/>
</dbReference>
<organism evidence="2 3">
    <name type="scientific">Pseudomonas fluorescens</name>
    <dbReference type="NCBI Taxonomy" id="294"/>
    <lineage>
        <taxon>Bacteria</taxon>
        <taxon>Pseudomonadati</taxon>
        <taxon>Pseudomonadota</taxon>
        <taxon>Gammaproteobacteria</taxon>
        <taxon>Pseudomonadales</taxon>
        <taxon>Pseudomonadaceae</taxon>
        <taxon>Pseudomonas</taxon>
    </lineage>
</organism>
<evidence type="ECO:0008006" key="4">
    <source>
        <dbReference type="Google" id="ProtNLM"/>
    </source>
</evidence>
<reference evidence="2 3" key="1">
    <citation type="submission" date="2019-09" db="EMBL/GenBank/DDBJ databases">
        <authorList>
            <person name="Chandra G."/>
            <person name="Truman W A."/>
        </authorList>
    </citation>
    <scope>NUCLEOTIDE SEQUENCE [LARGE SCALE GENOMIC DNA]</scope>
    <source>
        <strain evidence="2">PS880</strain>
    </source>
</reference>
<dbReference type="EMBL" id="CABVIH010000029">
    <property type="protein sequence ID" value="VVP44311.1"/>
    <property type="molecule type" value="Genomic_DNA"/>
</dbReference>
<proteinExistence type="predicted"/>
<dbReference type="Proteomes" id="UP000375525">
    <property type="component" value="Unassembled WGS sequence"/>
</dbReference>
<sequence length="140" mass="15820">MPKIALTSKADSDLSGIYEHYEPRLGAEKAEEVIVQVLEALARLETFLQLGKASDIPDCRELIISKYPYRAVYTLKGYTILIYRILHTRSVQKIGDPRSKKSCQTRLCENLAIGAALEEHAPYRKIRSIFRYGLHTGAVP</sequence>
<protein>
    <recommendedName>
        <fullName evidence="4">Type II toxin-antitoxin system RelE/ParE family toxin</fullName>
    </recommendedName>
</protein>
<dbReference type="AlphaFoldDB" id="A0A5E7P4P7"/>
<dbReference type="InterPro" id="IPR007712">
    <property type="entry name" value="RelE/ParE_toxin"/>
</dbReference>
<gene>
    <name evidence="2" type="ORF">PS880_05012</name>
</gene>
<keyword evidence="1" id="KW-1277">Toxin-antitoxin system</keyword>
<dbReference type="Gene3D" id="3.30.2310.20">
    <property type="entry name" value="RelE-like"/>
    <property type="match status" value="1"/>
</dbReference>
<evidence type="ECO:0000256" key="1">
    <source>
        <dbReference type="ARBA" id="ARBA00022649"/>
    </source>
</evidence>
<evidence type="ECO:0000313" key="2">
    <source>
        <dbReference type="EMBL" id="VVP44311.1"/>
    </source>
</evidence>
<accession>A0A5E7P4P7</accession>
<name>A0A5E7P4P7_PSEFL</name>
<dbReference type="RefSeq" id="WP_224790300.1">
    <property type="nucleotide sequence ID" value="NZ_CABVIH010000029.1"/>
</dbReference>